<name>A0ACB9ABB6_ARCLA</name>
<keyword evidence="2" id="KW-1185">Reference proteome</keyword>
<evidence type="ECO:0000313" key="2">
    <source>
        <dbReference type="Proteomes" id="UP001055879"/>
    </source>
</evidence>
<comment type="caution">
    <text evidence="1">The sequence shown here is derived from an EMBL/GenBank/DDBJ whole genome shotgun (WGS) entry which is preliminary data.</text>
</comment>
<reference evidence="1 2" key="2">
    <citation type="journal article" date="2022" name="Mol. Ecol. Resour.">
        <title>The genomes of chicory, endive, great burdock and yacon provide insights into Asteraceae paleo-polyploidization history and plant inulin production.</title>
        <authorList>
            <person name="Fan W."/>
            <person name="Wang S."/>
            <person name="Wang H."/>
            <person name="Wang A."/>
            <person name="Jiang F."/>
            <person name="Liu H."/>
            <person name="Zhao H."/>
            <person name="Xu D."/>
            <person name="Zhang Y."/>
        </authorList>
    </citation>
    <scope>NUCLEOTIDE SEQUENCE [LARGE SCALE GENOMIC DNA]</scope>
    <source>
        <strain evidence="2">cv. Niubang</strain>
    </source>
</reference>
<proteinExistence type="predicted"/>
<organism evidence="1 2">
    <name type="scientific">Arctium lappa</name>
    <name type="common">Greater burdock</name>
    <name type="synonym">Lappa major</name>
    <dbReference type="NCBI Taxonomy" id="4217"/>
    <lineage>
        <taxon>Eukaryota</taxon>
        <taxon>Viridiplantae</taxon>
        <taxon>Streptophyta</taxon>
        <taxon>Embryophyta</taxon>
        <taxon>Tracheophyta</taxon>
        <taxon>Spermatophyta</taxon>
        <taxon>Magnoliopsida</taxon>
        <taxon>eudicotyledons</taxon>
        <taxon>Gunneridae</taxon>
        <taxon>Pentapetalae</taxon>
        <taxon>asterids</taxon>
        <taxon>campanulids</taxon>
        <taxon>Asterales</taxon>
        <taxon>Asteraceae</taxon>
        <taxon>Carduoideae</taxon>
        <taxon>Cardueae</taxon>
        <taxon>Arctiinae</taxon>
        <taxon>Arctium</taxon>
    </lineage>
</organism>
<dbReference type="Proteomes" id="UP001055879">
    <property type="component" value="Linkage Group LG08"/>
</dbReference>
<dbReference type="EMBL" id="CM042054">
    <property type="protein sequence ID" value="KAI3707143.1"/>
    <property type="molecule type" value="Genomic_DNA"/>
</dbReference>
<accession>A0ACB9ABB6</accession>
<reference evidence="2" key="1">
    <citation type="journal article" date="2022" name="Mol. Ecol. Resour.">
        <title>The genomes of chicory, endive, great burdock and yacon provide insights into Asteraceae palaeo-polyploidization history and plant inulin production.</title>
        <authorList>
            <person name="Fan W."/>
            <person name="Wang S."/>
            <person name="Wang H."/>
            <person name="Wang A."/>
            <person name="Jiang F."/>
            <person name="Liu H."/>
            <person name="Zhao H."/>
            <person name="Xu D."/>
            <person name="Zhang Y."/>
        </authorList>
    </citation>
    <scope>NUCLEOTIDE SEQUENCE [LARGE SCALE GENOMIC DNA]</scope>
    <source>
        <strain evidence="2">cv. Niubang</strain>
    </source>
</reference>
<gene>
    <name evidence="1" type="ORF">L6452_25399</name>
</gene>
<protein>
    <submittedName>
        <fullName evidence="1">Uncharacterized protein</fullName>
    </submittedName>
</protein>
<evidence type="ECO:0000313" key="1">
    <source>
        <dbReference type="EMBL" id="KAI3707143.1"/>
    </source>
</evidence>
<sequence>MGNQQSLHISFLWLENHHLEILIYFTFFPFPYIQPFELCKGVAHCHGHCVLHRDLKPQNLLVDKEKGILKIANLGLGRAFRVPLKSYTHEVPIAFLERVKEDFTKKYGGGKAATSVANSLNK</sequence>